<evidence type="ECO:0000256" key="1">
    <source>
        <dbReference type="SAM" id="Phobius"/>
    </source>
</evidence>
<protein>
    <submittedName>
        <fullName evidence="2">Uncharacterized protein</fullName>
    </submittedName>
</protein>
<proteinExistence type="predicted"/>
<name>A0A5J4WAD1_9EUKA</name>
<dbReference type="InterPro" id="IPR011050">
    <property type="entry name" value="Pectin_lyase_fold/virulence"/>
</dbReference>
<dbReference type="Gene3D" id="2.160.20.10">
    <property type="entry name" value="Single-stranded right-handed beta-helix, Pectin lyase-like"/>
    <property type="match status" value="2"/>
</dbReference>
<reference evidence="2 3" key="1">
    <citation type="submission" date="2019-03" db="EMBL/GenBank/DDBJ databases">
        <title>Single cell metagenomics reveals metabolic interactions within the superorganism composed of flagellate Streblomastix strix and complex community of Bacteroidetes bacteria on its surface.</title>
        <authorList>
            <person name="Treitli S.C."/>
            <person name="Kolisko M."/>
            <person name="Husnik F."/>
            <person name="Keeling P."/>
            <person name="Hampl V."/>
        </authorList>
    </citation>
    <scope>NUCLEOTIDE SEQUENCE [LARGE SCALE GENOMIC DNA]</scope>
    <source>
        <strain evidence="2">ST1C</strain>
    </source>
</reference>
<dbReference type="SUPFAM" id="SSF51126">
    <property type="entry name" value="Pectin lyase-like"/>
    <property type="match status" value="2"/>
</dbReference>
<keyword evidence="1" id="KW-1133">Transmembrane helix</keyword>
<comment type="caution">
    <text evidence="2">The sequence shown here is derived from an EMBL/GenBank/DDBJ whole genome shotgun (WGS) entry which is preliminary data.</text>
</comment>
<dbReference type="EMBL" id="SNRW01002821">
    <property type="protein sequence ID" value="KAA6391616.1"/>
    <property type="molecule type" value="Genomic_DNA"/>
</dbReference>
<sequence>MQLGNDIILDHKFQGNDISTGITNSTANSQYPHIGSIYQQYQYGVFDYLITTQSVVEQVYVSMQGDDTIGDGTEELPYRTVQNTVSVTPSSSSRISQISLYDGTYDEREILIGGRYVSIFGSSIGEPESVAFEKIYEEDTAVLDLKVQVHDIQIQQVNFTNIYIEQAFSGGLLVEYYDSGNVSIDGCRFQYGQTLTGDCSGAVTLQGNARALNGISFRSCNFENNICGSVYYYPGDVRGSDIFFDMDNVEQQFADLSNEALFSGCVSYSNHPQINIRNSPNGNDGYYDELLVVVNQSTNGTVQKEPTTSAIVDLNGNNSNPGTADSPIQTISHAFAVVDFEYSCSIFVHPGYYDESMLVISDATLLIRGGGVHETIVTNSKTPDQSMIWAQIFSDLTVTDTTYIQQPLQTVECAFMDIDSGAICLLRRIIFRQAKSETQLNADSDEDQPEFNSCLFRTFYASGGLYDCRFEDLQMGIQPIIYINGADEMFDWDGFIEEVDNASSTVTQTEVTYPSIILKASPNLNIFLKNCLFEKMNFIDVELECGCLYLEDQERSNVTFESCRFVELGIQSDQLASDPKQEIGAVVIREGQTNKEYIDNLFDKYTSDLTDLKNKLNNLEVILLRERIYFSGSKVNIIAVDKEIEDDVDPSIIKIGKAIYDIGEDLTGSSPTVDHPTFTDCFIGQDSGSPSMTMAVVEIEYIEDEYELEYFYQIITPTQIAETLYLNTLSLFTISEVSITSAVDYPEGMITYYSSLTDPLETGASIEREIQINKGTYKEFCIRAVAGILNIIPKDPLTSSSEIIITHKNIINDSLNENEDRILSPLISVEYNGLLSITKATLEHFSTETLRALIQVQDDGILVAQDIKLCPSGTASLEDKQSSFIHQSPYIQLFRGRAELDQIEIYPTQFSNCASIHILHNQYMKELNVISSVQMNEDPQENEIILKDSVITGIIREQGIGEAIECDGMKLTIIGGSYTWTKQEVVQVEEPASQLIQLNTYDMEEIEIQSRIDNMEKLDRYNNMKNKNNKNKKRLNIHNIRNEEGAEPPHLELEPLVPSCTWNNAYIRHTNSYIRIQGGALFQHLGNGVLSIVNSQMSIDSEVQFRDNRNGNERETGTEYRRNILCGKRSSIEGSYITFQEDGVQEKSLWILKTDEDTNVGNNGQESSSCQLLGDIKDVDSSLFVPVLTQVEWNESKDEYGSDIKLYGRHFVKCSFIRYEVCENIKYKDESGATTEEKFNNWNSHCQRGLLENGTEWGSEQSATVQTRYKIVRKWKELMVLLYFGEEKTTESFVLKSWKNNIGVIIASAFGALFLVGIAVTLLGVVIYCAKKKKDEKNRMDQIEDIEMNVEDQDGNEYEHLIMS</sequence>
<keyword evidence="1" id="KW-0472">Membrane</keyword>
<dbReference type="InterPro" id="IPR012334">
    <property type="entry name" value="Pectin_lyas_fold"/>
</dbReference>
<evidence type="ECO:0000313" key="3">
    <source>
        <dbReference type="Proteomes" id="UP000324800"/>
    </source>
</evidence>
<gene>
    <name evidence="2" type="ORF">EZS28_012857</name>
</gene>
<organism evidence="2 3">
    <name type="scientific">Streblomastix strix</name>
    <dbReference type="NCBI Taxonomy" id="222440"/>
    <lineage>
        <taxon>Eukaryota</taxon>
        <taxon>Metamonada</taxon>
        <taxon>Preaxostyla</taxon>
        <taxon>Oxymonadida</taxon>
        <taxon>Streblomastigidae</taxon>
        <taxon>Streblomastix</taxon>
    </lineage>
</organism>
<dbReference type="Proteomes" id="UP000324800">
    <property type="component" value="Unassembled WGS sequence"/>
</dbReference>
<feature type="transmembrane region" description="Helical" evidence="1">
    <location>
        <begin position="1302"/>
        <end position="1330"/>
    </location>
</feature>
<evidence type="ECO:0000313" key="2">
    <source>
        <dbReference type="EMBL" id="KAA6391616.1"/>
    </source>
</evidence>
<accession>A0A5J4WAD1</accession>
<keyword evidence="1" id="KW-0812">Transmembrane</keyword>